<gene>
    <name evidence="1" type="ORF">NMYAN_170041</name>
</gene>
<dbReference type="EMBL" id="CAJNAP010000009">
    <property type="protein sequence ID" value="CAE6499099.1"/>
    <property type="molecule type" value="Genomic_DNA"/>
</dbReference>
<proteinExistence type="predicted"/>
<organism evidence="1 2">
    <name type="scientific">Nitrosomonas nitrosa</name>
    <dbReference type="NCBI Taxonomy" id="52442"/>
    <lineage>
        <taxon>Bacteria</taxon>
        <taxon>Pseudomonadati</taxon>
        <taxon>Pseudomonadota</taxon>
        <taxon>Betaproteobacteria</taxon>
        <taxon>Nitrosomonadales</taxon>
        <taxon>Nitrosomonadaceae</taxon>
        <taxon>Nitrosomonas</taxon>
    </lineage>
</organism>
<reference evidence="1" key="1">
    <citation type="submission" date="2021-02" db="EMBL/GenBank/DDBJ databases">
        <authorList>
            <person name="Han P."/>
        </authorList>
    </citation>
    <scope>NUCLEOTIDE SEQUENCE</scope>
    <source>
        <strain evidence="1">Nitrosomonas nitrosa 18-3D</strain>
    </source>
</reference>
<protein>
    <submittedName>
        <fullName evidence="1">Uncharacterized protein</fullName>
    </submittedName>
</protein>
<accession>A0A8H8Z0H6</accession>
<sequence>MSTIYRYGAAMEVGRILKIYALRWIVKVYLK</sequence>
<dbReference type="Proteomes" id="UP000601736">
    <property type="component" value="Unassembled WGS sequence"/>
</dbReference>
<evidence type="ECO:0000313" key="1">
    <source>
        <dbReference type="EMBL" id="CAE6499099.1"/>
    </source>
</evidence>
<comment type="caution">
    <text evidence="1">The sequence shown here is derived from an EMBL/GenBank/DDBJ whole genome shotgun (WGS) entry which is preliminary data.</text>
</comment>
<dbReference type="AlphaFoldDB" id="A0A8H8Z0H6"/>
<name>A0A8H8Z0H6_9PROT</name>
<evidence type="ECO:0000313" key="2">
    <source>
        <dbReference type="Proteomes" id="UP000601736"/>
    </source>
</evidence>